<dbReference type="OrthoDB" id="4546168at2"/>
<dbReference type="AlphaFoldDB" id="A0A2N0X977"/>
<feature type="domain" description="HTH tetR-type" evidence="5">
    <location>
        <begin position="16"/>
        <end position="76"/>
    </location>
</feature>
<dbReference type="InterPro" id="IPR050109">
    <property type="entry name" value="HTH-type_TetR-like_transc_reg"/>
</dbReference>
<sequence length="203" mass="22088">MTTDAAPTGRRERAKEEKRRRIVAAAQRLFAEEDVDCVTAQRLAREAEVATGTLYLYAATKAELLIMAKNDKFASAIREGAGAVAGVPDEGPVQRVMMLLEPVVRCIREQPHNGRAYMNELLYGNPQEPHRARGLELSFALEESVAGVLVDSAGLDAPRAATLARVVTAIMQLTTTATLHAEDTVAEILDTIRTQLHAVLSVR</sequence>
<reference evidence="6 7" key="1">
    <citation type="submission" date="2017-12" db="EMBL/GenBank/DDBJ databases">
        <title>Corynebacterium mastitidis 16-1433 Genome.</title>
        <authorList>
            <person name="Gulvik C.A."/>
        </authorList>
    </citation>
    <scope>NUCLEOTIDE SEQUENCE [LARGE SCALE GENOMIC DNA]</scope>
    <source>
        <strain evidence="6 7">16-1433</strain>
    </source>
</reference>
<evidence type="ECO:0000256" key="2">
    <source>
        <dbReference type="ARBA" id="ARBA00023125"/>
    </source>
</evidence>
<accession>A0A2N0X977</accession>
<dbReference type="Gene3D" id="1.10.357.10">
    <property type="entry name" value="Tetracycline Repressor, domain 2"/>
    <property type="match status" value="1"/>
</dbReference>
<dbReference type="RefSeq" id="WP_101173081.1">
    <property type="nucleotide sequence ID" value="NZ_JAKRKB010000009.1"/>
</dbReference>
<evidence type="ECO:0000256" key="3">
    <source>
        <dbReference type="ARBA" id="ARBA00023163"/>
    </source>
</evidence>
<feature type="DNA-binding region" description="H-T-H motif" evidence="4">
    <location>
        <begin position="39"/>
        <end position="58"/>
    </location>
</feature>
<evidence type="ECO:0000313" key="6">
    <source>
        <dbReference type="EMBL" id="PKF69239.1"/>
    </source>
</evidence>
<dbReference type="EMBL" id="PJAF01000005">
    <property type="protein sequence ID" value="PKF69239.1"/>
    <property type="molecule type" value="Genomic_DNA"/>
</dbReference>
<dbReference type="Proteomes" id="UP000233249">
    <property type="component" value="Unassembled WGS sequence"/>
</dbReference>
<proteinExistence type="predicted"/>
<protein>
    <submittedName>
        <fullName evidence="6">TetR family transcriptional regulator</fullName>
    </submittedName>
</protein>
<evidence type="ECO:0000313" key="7">
    <source>
        <dbReference type="Proteomes" id="UP000233249"/>
    </source>
</evidence>
<name>A0A2N0X977_9CORY</name>
<evidence type="ECO:0000256" key="1">
    <source>
        <dbReference type="ARBA" id="ARBA00023015"/>
    </source>
</evidence>
<dbReference type="InterPro" id="IPR001647">
    <property type="entry name" value="HTH_TetR"/>
</dbReference>
<dbReference type="InterPro" id="IPR009057">
    <property type="entry name" value="Homeodomain-like_sf"/>
</dbReference>
<organism evidence="6 7">
    <name type="scientific">Corynebacterium mastitidis</name>
    <dbReference type="NCBI Taxonomy" id="161890"/>
    <lineage>
        <taxon>Bacteria</taxon>
        <taxon>Bacillati</taxon>
        <taxon>Actinomycetota</taxon>
        <taxon>Actinomycetes</taxon>
        <taxon>Mycobacteriales</taxon>
        <taxon>Corynebacteriaceae</taxon>
        <taxon>Corynebacterium</taxon>
    </lineage>
</organism>
<dbReference type="PANTHER" id="PTHR30055:SF238">
    <property type="entry name" value="MYCOFACTOCIN BIOSYNTHESIS TRANSCRIPTIONAL REGULATOR MFTR-RELATED"/>
    <property type="match status" value="1"/>
</dbReference>
<dbReference type="PANTHER" id="PTHR30055">
    <property type="entry name" value="HTH-TYPE TRANSCRIPTIONAL REGULATOR RUTR"/>
    <property type="match status" value="1"/>
</dbReference>
<dbReference type="Pfam" id="PF00440">
    <property type="entry name" value="TetR_N"/>
    <property type="match status" value="1"/>
</dbReference>
<gene>
    <name evidence="6" type="ORF">CXB45_02690</name>
</gene>
<dbReference type="GO" id="GO:0003700">
    <property type="term" value="F:DNA-binding transcription factor activity"/>
    <property type="evidence" value="ECO:0007669"/>
    <property type="project" value="TreeGrafter"/>
</dbReference>
<keyword evidence="3" id="KW-0804">Transcription</keyword>
<evidence type="ECO:0000259" key="5">
    <source>
        <dbReference type="PROSITE" id="PS50977"/>
    </source>
</evidence>
<keyword evidence="1" id="KW-0805">Transcription regulation</keyword>
<keyword evidence="2 4" id="KW-0238">DNA-binding</keyword>
<dbReference type="SUPFAM" id="SSF46689">
    <property type="entry name" value="Homeodomain-like"/>
    <property type="match status" value="1"/>
</dbReference>
<dbReference type="PRINTS" id="PR00455">
    <property type="entry name" value="HTHTETR"/>
</dbReference>
<dbReference type="STRING" id="1121365.GCA_000375365_00980"/>
<evidence type="ECO:0000256" key="4">
    <source>
        <dbReference type="PROSITE-ProRule" id="PRU00335"/>
    </source>
</evidence>
<dbReference type="GO" id="GO:0000976">
    <property type="term" value="F:transcription cis-regulatory region binding"/>
    <property type="evidence" value="ECO:0007669"/>
    <property type="project" value="TreeGrafter"/>
</dbReference>
<dbReference type="PROSITE" id="PS50977">
    <property type="entry name" value="HTH_TETR_2"/>
    <property type="match status" value="1"/>
</dbReference>
<comment type="caution">
    <text evidence="6">The sequence shown here is derived from an EMBL/GenBank/DDBJ whole genome shotgun (WGS) entry which is preliminary data.</text>
</comment>